<dbReference type="EMBL" id="DRTD01000207">
    <property type="protein sequence ID" value="HHE54699.1"/>
    <property type="molecule type" value="Genomic_DNA"/>
</dbReference>
<dbReference type="Proteomes" id="UP000886111">
    <property type="component" value="Unassembled WGS sequence"/>
</dbReference>
<keyword evidence="2" id="KW-0472">Membrane</keyword>
<evidence type="ECO:0000256" key="1">
    <source>
        <dbReference type="SAM" id="Coils"/>
    </source>
</evidence>
<feature type="transmembrane region" description="Helical" evidence="2">
    <location>
        <begin position="6"/>
        <end position="28"/>
    </location>
</feature>
<sequence>MTGVWEVAFVIFLLSLTVLVYLLIPVVLRFRDTLGRLNRTLVVLNDDLPEILKNVQSITERLDKVMKTAEDAVEDIAKIERTITKEIKEPLINIAQIIGTVIQLIERLLVWPKKK</sequence>
<keyword evidence="2" id="KW-0812">Transmembrane</keyword>
<gene>
    <name evidence="3" type="ORF">ENL21_02875</name>
</gene>
<evidence type="ECO:0000256" key="2">
    <source>
        <dbReference type="SAM" id="Phobius"/>
    </source>
</evidence>
<organism evidence="3">
    <name type="scientific">Caldithrix abyssi</name>
    <dbReference type="NCBI Taxonomy" id="187145"/>
    <lineage>
        <taxon>Bacteria</taxon>
        <taxon>Pseudomonadati</taxon>
        <taxon>Calditrichota</taxon>
        <taxon>Calditrichia</taxon>
        <taxon>Calditrichales</taxon>
        <taxon>Calditrichaceae</taxon>
        <taxon>Caldithrix</taxon>
    </lineage>
</organism>
<accession>A0A7V5H2J2</accession>
<dbReference type="AlphaFoldDB" id="A0A7V5H2J2"/>
<name>A0A7V5H2J2_CALAY</name>
<feature type="coiled-coil region" evidence="1">
    <location>
        <begin position="62"/>
        <end position="89"/>
    </location>
</feature>
<keyword evidence="1" id="KW-0175">Coiled coil</keyword>
<comment type="caution">
    <text evidence="3">The sequence shown here is derived from an EMBL/GenBank/DDBJ whole genome shotgun (WGS) entry which is preliminary data.</text>
</comment>
<protein>
    <submittedName>
        <fullName evidence="3">DUF948 domain-containing protein</fullName>
    </submittedName>
</protein>
<reference evidence="3" key="1">
    <citation type="journal article" date="2020" name="mSystems">
        <title>Genome- and Community-Level Interaction Insights into Carbon Utilization and Element Cycling Functions of Hydrothermarchaeota in Hydrothermal Sediment.</title>
        <authorList>
            <person name="Zhou Z."/>
            <person name="Liu Y."/>
            <person name="Xu W."/>
            <person name="Pan J."/>
            <person name="Luo Z.H."/>
            <person name="Li M."/>
        </authorList>
    </citation>
    <scope>NUCLEOTIDE SEQUENCE [LARGE SCALE GENOMIC DNA]</scope>
    <source>
        <strain evidence="3">HyVt-76</strain>
    </source>
</reference>
<proteinExistence type="predicted"/>
<evidence type="ECO:0000313" key="3">
    <source>
        <dbReference type="EMBL" id="HHE54699.1"/>
    </source>
</evidence>
<keyword evidence="2" id="KW-1133">Transmembrane helix</keyword>